<feature type="compositionally biased region" description="Low complexity" evidence="8">
    <location>
        <begin position="855"/>
        <end position="865"/>
    </location>
</feature>
<gene>
    <name evidence="10" type="ORF">CDD81_4731</name>
</gene>
<accession>A0A2C5XQK3</accession>
<keyword evidence="5" id="KW-1003">Cell membrane</keyword>
<sequence length="1081" mass="116416">MVFLGVYKALYPWTGSDDGMLPMEQGDLLFIVGKNDSNGWWRAKKKAVADDDDEPEGFVPSNYIEPAPVLGHAHTIYEYTRQTDEELSFPEDVVLQIFDTSDPDWILAGLDGDFGFVPSNYIEMQATVADEVTPPPSPDAPPVLPARPQSIIAEAEPEPEQQTEASLSRSVSRGPAAALAGVLQNSQNSEQPLQQPQHEHSALARDDNYDDDGSLSSPALPARPRPSAGSGSNSRDARPHSQPNRHNSQTGEEPFKTPGGFHMYNISEMVSVMGKRKKMPTTLGINLKTGIILIAPEHAQDDPPQEWTSDKMRHYSREGKHVFLELVRPSKSIDFHAGARDTAEEIMGALSDLAGALRAEGLREAILSGGNVRKGQVLYDFMAQGDDEVTVAAGDQVLVLDDSKSDEWWQVRRVKNGQQGVVPSSYIELTKTASPTSAPGVGQSAITSARSTVEQNRLEEIRLTKAAIKANREPQQQQQRSRRGSSRSDFRPKAKPDSAKVRTWTDRSGAFSVDAQFLGLRDGKIHLHKLNGVKIAVPIAKMSQVDLEYVEQTTGMSLDDDKPLADVKRAKSTTKSAKVGAIVGRSDKAEPEYDWFQFFLSCDVAVGLCERYAQAFTRDSMDESVLPDVNASILRTLGLREGDILKVMRHLDTKFDRDRSGNTKAEDDNVAGGLFSGPGGALRNNTRKGRPAPAVQTNDVVDAAALSASSATKNGSMDMAVSPAKVSAGGFDDDAWEVKTPQSSNSESKGQQYQPASSGGLKPQASTTVAESPPLLGSMKDLSLLTQPLQPTKVEAQPTAVSLDPSQGPAEQGQQVSQQLAGASPSFFSSMPRLSTTSPQSLAQPLARNRPPAPLSSGISPGLGSLPPPPTTQRSLSAPQPAQQTVFSAATMAPQMTGSLQSQVAPPGQSLNDLSNARMQQQYAVQMQQMPPVVPGYGGMQPQPMMSFPTGQPMMQQPMMTGMLGASPFADPVRQTHFSPLQVQPTGFQQSQFPQSMAMSPPYGMQHSQATGGINNFLPPALEPQRTGAPPPMSQPLLPQKTGPPPPVRFGMPAEAKKMTSQQTGRRANLAQATPDNPFGF</sequence>
<dbReference type="GO" id="GO:0008092">
    <property type="term" value="F:cytoskeletal protein binding"/>
    <property type="evidence" value="ECO:0007669"/>
    <property type="project" value="InterPro"/>
</dbReference>
<dbReference type="Proteomes" id="UP000226192">
    <property type="component" value="Unassembled WGS sequence"/>
</dbReference>
<feature type="region of interest" description="Disordered" evidence="8">
    <location>
        <begin position="795"/>
        <end position="883"/>
    </location>
</feature>
<evidence type="ECO:0000256" key="5">
    <source>
        <dbReference type="ARBA" id="ARBA00022475"/>
    </source>
</evidence>
<organism evidence="10 11">
    <name type="scientific">Ophiocordyceps australis</name>
    <dbReference type="NCBI Taxonomy" id="1399860"/>
    <lineage>
        <taxon>Eukaryota</taxon>
        <taxon>Fungi</taxon>
        <taxon>Dikarya</taxon>
        <taxon>Ascomycota</taxon>
        <taxon>Pezizomycotina</taxon>
        <taxon>Sordariomycetes</taxon>
        <taxon>Hypocreomycetidae</taxon>
        <taxon>Hypocreales</taxon>
        <taxon>Ophiocordycipitaceae</taxon>
        <taxon>Ophiocordyceps</taxon>
    </lineage>
</organism>
<feature type="compositionally biased region" description="Polar residues" evidence="8">
    <location>
        <begin position="740"/>
        <end position="757"/>
    </location>
</feature>
<dbReference type="CDD" id="cd09532">
    <property type="entry name" value="SAM_SLA1_fungal"/>
    <property type="match status" value="1"/>
</dbReference>
<dbReference type="PANTHER" id="PTHR15735:SF19">
    <property type="entry name" value="ACTIN CYTOSKELETON-REGULATORY COMPLEX PROTEIN SLA1"/>
    <property type="match status" value="1"/>
</dbReference>
<dbReference type="InterPro" id="IPR001452">
    <property type="entry name" value="SH3_domain"/>
</dbReference>
<feature type="compositionally biased region" description="Basic and acidic residues" evidence="8">
    <location>
        <begin position="486"/>
        <end position="502"/>
    </location>
</feature>
<dbReference type="Pfam" id="PF03983">
    <property type="entry name" value="SHD1"/>
    <property type="match status" value="1"/>
</dbReference>
<feature type="compositionally biased region" description="Low complexity" evidence="8">
    <location>
        <begin position="214"/>
        <end position="230"/>
    </location>
</feature>
<dbReference type="Gene3D" id="1.10.150.50">
    <property type="entry name" value="Transcription Factor, Ets-1"/>
    <property type="match status" value="1"/>
</dbReference>
<feature type="region of interest" description="Disordered" evidence="8">
    <location>
        <begin position="466"/>
        <end position="502"/>
    </location>
</feature>
<feature type="compositionally biased region" description="Polar residues" evidence="8">
    <location>
        <begin position="1059"/>
        <end position="1075"/>
    </location>
</feature>
<evidence type="ECO:0000256" key="8">
    <source>
        <dbReference type="SAM" id="MobiDB-lite"/>
    </source>
</evidence>
<feature type="domain" description="SH3" evidence="9">
    <location>
        <begin position="370"/>
        <end position="432"/>
    </location>
</feature>
<dbReference type="EMBL" id="NJET01000322">
    <property type="protein sequence ID" value="PHH58737.1"/>
    <property type="molecule type" value="Genomic_DNA"/>
</dbReference>
<evidence type="ECO:0000256" key="7">
    <source>
        <dbReference type="PROSITE-ProRule" id="PRU00192"/>
    </source>
</evidence>
<feature type="compositionally biased region" description="Polar residues" evidence="8">
    <location>
        <begin position="812"/>
        <end position="843"/>
    </location>
</feature>
<reference evidence="10 11" key="1">
    <citation type="submission" date="2017-06" db="EMBL/GenBank/DDBJ databases">
        <title>Ant-infecting Ophiocordyceps genomes reveal a high diversity of potential behavioral manipulation genes and a possible major role for enterotoxins.</title>
        <authorList>
            <person name="De Bekker C."/>
            <person name="Evans H.C."/>
            <person name="Brachmann A."/>
            <person name="Hughes D.P."/>
        </authorList>
    </citation>
    <scope>NUCLEOTIDE SEQUENCE [LARGE SCALE GENOMIC DNA]</scope>
    <source>
        <strain evidence="10 11">Map64</strain>
    </source>
</reference>
<dbReference type="InterPro" id="IPR007131">
    <property type="entry name" value="SHD1"/>
</dbReference>
<dbReference type="InterPro" id="IPR056996">
    <property type="entry name" value="PH_SLA1"/>
</dbReference>
<feature type="region of interest" description="Disordered" evidence="8">
    <location>
        <begin position="657"/>
        <end position="698"/>
    </location>
</feature>
<dbReference type="PROSITE" id="PS50002">
    <property type="entry name" value="SH3"/>
    <property type="match status" value="3"/>
</dbReference>
<evidence type="ECO:0000256" key="1">
    <source>
        <dbReference type="ARBA" id="ARBA00004236"/>
    </source>
</evidence>
<feature type="compositionally biased region" description="Basic and acidic residues" evidence="8">
    <location>
        <begin position="657"/>
        <end position="667"/>
    </location>
</feature>
<comment type="caution">
    <text evidence="10">The sequence shown here is derived from an EMBL/GenBank/DDBJ whole genome shotgun (WGS) entry which is preliminary data.</text>
</comment>
<feature type="compositionally biased region" description="Polar residues" evidence="8">
    <location>
        <begin position="183"/>
        <end position="196"/>
    </location>
</feature>
<feature type="domain" description="SH3" evidence="9">
    <location>
        <begin position="2"/>
        <end position="69"/>
    </location>
</feature>
<evidence type="ECO:0000313" key="11">
    <source>
        <dbReference type="Proteomes" id="UP000226192"/>
    </source>
</evidence>
<dbReference type="Pfam" id="PF00018">
    <property type="entry name" value="SH3_1"/>
    <property type="match status" value="3"/>
</dbReference>
<dbReference type="SMART" id="SM00326">
    <property type="entry name" value="SH3"/>
    <property type="match status" value="3"/>
</dbReference>
<feature type="domain" description="SH3" evidence="9">
    <location>
        <begin position="70"/>
        <end position="127"/>
    </location>
</feature>
<dbReference type="GO" id="GO:0043130">
    <property type="term" value="F:ubiquitin binding"/>
    <property type="evidence" value="ECO:0007669"/>
    <property type="project" value="InterPro"/>
</dbReference>
<feature type="compositionally biased region" description="Polar residues" evidence="8">
    <location>
        <begin position="241"/>
        <end position="251"/>
    </location>
</feature>
<evidence type="ECO:0000259" key="9">
    <source>
        <dbReference type="PROSITE" id="PS50002"/>
    </source>
</evidence>
<dbReference type="STRING" id="1399860.A0A2C5XQK3"/>
<keyword evidence="11" id="KW-1185">Reference proteome</keyword>
<dbReference type="SUPFAM" id="SSF50044">
    <property type="entry name" value="SH3-domain"/>
    <property type="match status" value="3"/>
</dbReference>
<dbReference type="CDD" id="cd11775">
    <property type="entry name" value="SH3_Sla1p_3"/>
    <property type="match status" value="1"/>
</dbReference>
<evidence type="ECO:0000256" key="2">
    <source>
        <dbReference type="ARBA" id="ARBA00007948"/>
    </source>
</evidence>
<evidence type="ECO:0000256" key="3">
    <source>
        <dbReference type="ARBA" id="ARBA00020357"/>
    </source>
</evidence>
<name>A0A2C5XQK3_9HYPO</name>
<dbReference type="AlphaFoldDB" id="A0A2C5XQK3"/>
<keyword evidence="6" id="KW-0472">Membrane</keyword>
<proteinExistence type="inferred from homology"/>
<dbReference type="PANTHER" id="PTHR15735">
    <property type="entry name" value="FCH AND DOUBLE SH3 DOMAINS PROTEIN"/>
    <property type="match status" value="1"/>
</dbReference>
<comment type="subcellular location">
    <subcellularLocation>
        <location evidence="1">Cell membrane</location>
    </subcellularLocation>
</comment>
<feature type="compositionally biased region" description="Polar residues" evidence="8">
    <location>
        <begin position="872"/>
        <end position="883"/>
    </location>
</feature>
<keyword evidence="4 7" id="KW-0728">SH3 domain</keyword>
<dbReference type="InterPro" id="IPR035821">
    <property type="entry name" value="Sla1_SH3_3"/>
</dbReference>
<evidence type="ECO:0000256" key="6">
    <source>
        <dbReference type="ARBA" id="ARBA00023136"/>
    </source>
</evidence>
<dbReference type="Gene3D" id="2.30.30.40">
    <property type="entry name" value="SH3 Domains"/>
    <property type="match status" value="3"/>
</dbReference>
<feature type="region of interest" description="Disordered" evidence="8">
    <location>
        <begin position="1020"/>
        <end position="1081"/>
    </location>
</feature>
<evidence type="ECO:0000256" key="4">
    <source>
        <dbReference type="ARBA" id="ARBA00022443"/>
    </source>
</evidence>
<feature type="region of interest" description="Disordered" evidence="8">
    <location>
        <begin position="732"/>
        <end position="775"/>
    </location>
</feature>
<feature type="region of interest" description="Disordered" evidence="8">
    <location>
        <begin position="155"/>
        <end position="261"/>
    </location>
</feature>
<dbReference type="OrthoDB" id="26539at2759"/>
<dbReference type="GO" id="GO:0030674">
    <property type="term" value="F:protein-macromolecule adaptor activity"/>
    <property type="evidence" value="ECO:0007669"/>
    <property type="project" value="InterPro"/>
</dbReference>
<feature type="compositionally biased region" description="Basic and acidic residues" evidence="8">
    <location>
        <begin position="197"/>
        <end position="207"/>
    </location>
</feature>
<dbReference type="Pfam" id="PF24081">
    <property type="entry name" value="PH_SLA1"/>
    <property type="match status" value="1"/>
</dbReference>
<evidence type="ECO:0000313" key="10">
    <source>
        <dbReference type="EMBL" id="PHH58737.1"/>
    </source>
</evidence>
<dbReference type="GO" id="GO:0042802">
    <property type="term" value="F:identical protein binding"/>
    <property type="evidence" value="ECO:0007669"/>
    <property type="project" value="InterPro"/>
</dbReference>
<dbReference type="InterPro" id="IPR013761">
    <property type="entry name" value="SAM/pointed_sf"/>
</dbReference>
<dbReference type="Gene3D" id="2.30.30.700">
    <property type="entry name" value="SLA1 homology domain 1"/>
    <property type="match status" value="1"/>
</dbReference>
<protein>
    <recommendedName>
        <fullName evidence="3">Actin cytoskeleton-regulatory complex protein SLA1</fullName>
    </recommendedName>
</protein>
<comment type="similarity">
    <text evidence="2">Belongs to the SLA1 family.</text>
</comment>
<dbReference type="InterPro" id="IPR036028">
    <property type="entry name" value="SH3-like_dom_sf"/>
</dbReference>